<proteinExistence type="predicted"/>
<feature type="domain" description="PHP" evidence="1">
    <location>
        <begin position="4"/>
        <end position="144"/>
    </location>
</feature>
<dbReference type="AlphaFoldDB" id="A0A917B7U9"/>
<reference evidence="2" key="2">
    <citation type="submission" date="2020-09" db="EMBL/GenBank/DDBJ databases">
        <authorList>
            <person name="Sun Q."/>
            <person name="Zhou Y."/>
        </authorList>
    </citation>
    <scope>NUCLEOTIDE SEQUENCE</scope>
    <source>
        <strain evidence="2">CGMCC 1.12153</strain>
    </source>
</reference>
<gene>
    <name evidence="2" type="ORF">GCM10010954_29550</name>
</gene>
<dbReference type="EMBL" id="BMEL01000004">
    <property type="protein sequence ID" value="GGF28570.1"/>
    <property type="molecule type" value="Genomic_DNA"/>
</dbReference>
<sequence length="245" mass="28291">MHIDFHTHANLSRKSPITLDEFIKKMEEASLNGLDALALTENVNHPNFTNLYNMLDHNFSYENDYYDVNGLKVFPGMQVDVKDKGSFLIIANRETIKLIYKKLSLQENEIHADELMELIHHNHVLKIAAHPLRQSNPWLHHKEETLKQFDALEINGKDLYRYGNTMKTEMEALASHLQIGAVSGSSADQRFHYGCIFNEIPECTTIDQLKKAILEKEYKVHVSPFLHPKIKAANFVSMFFRKKAV</sequence>
<reference evidence="2" key="1">
    <citation type="journal article" date="2014" name="Int. J. Syst. Evol. Microbiol.">
        <title>Complete genome sequence of Corynebacterium casei LMG S-19264T (=DSM 44701T), isolated from a smear-ripened cheese.</title>
        <authorList>
            <consortium name="US DOE Joint Genome Institute (JGI-PGF)"/>
            <person name="Walter F."/>
            <person name="Albersmeier A."/>
            <person name="Kalinowski J."/>
            <person name="Ruckert C."/>
        </authorList>
    </citation>
    <scope>NUCLEOTIDE SEQUENCE</scope>
    <source>
        <strain evidence="2">CGMCC 1.12153</strain>
    </source>
</reference>
<dbReference type="InterPro" id="IPR016195">
    <property type="entry name" value="Pol/histidinol_Pase-like"/>
</dbReference>
<accession>A0A917B7U9</accession>
<keyword evidence="3" id="KW-1185">Reference proteome</keyword>
<dbReference type="SUPFAM" id="SSF89550">
    <property type="entry name" value="PHP domain-like"/>
    <property type="match status" value="1"/>
</dbReference>
<protein>
    <recommendedName>
        <fullName evidence="1">PHP domain-containing protein</fullName>
    </recommendedName>
</protein>
<comment type="caution">
    <text evidence="2">The sequence shown here is derived from an EMBL/GenBank/DDBJ whole genome shotgun (WGS) entry which is preliminary data.</text>
</comment>
<dbReference type="RefSeq" id="WP_188378299.1">
    <property type="nucleotide sequence ID" value="NZ_BMEL01000004.1"/>
</dbReference>
<dbReference type="Proteomes" id="UP000660110">
    <property type="component" value="Unassembled WGS sequence"/>
</dbReference>
<name>A0A917B7U9_HALAA</name>
<organism evidence="2 3">
    <name type="scientific">Halobacillus andaensis</name>
    <dbReference type="NCBI Taxonomy" id="1176239"/>
    <lineage>
        <taxon>Bacteria</taxon>
        <taxon>Bacillati</taxon>
        <taxon>Bacillota</taxon>
        <taxon>Bacilli</taxon>
        <taxon>Bacillales</taxon>
        <taxon>Bacillaceae</taxon>
        <taxon>Halobacillus</taxon>
    </lineage>
</organism>
<evidence type="ECO:0000313" key="3">
    <source>
        <dbReference type="Proteomes" id="UP000660110"/>
    </source>
</evidence>
<evidence type="ECO:0000259" key="1">
    <source>
        <dbReference type="Pfam" id="PF02811"/>
    </source>
</evidence>
<dbReference type="InterPro" id="IPR004013">
    <property type="entry name" value="PHP_dom"/>
</dbReference>
<dbReference type="Pfam" id="PF02811">
    <property type="entry name" value="PHP"/>
    <property type="match status" value="1"/>
</dbReference>
<dbReference type="Gene3D" id="3.20.20.140">
    <property type="entry name" value="Metal-dependent hydrolases"/>
    <property type="match status" value="1"/>
</dbReference>
<evidence type="ECO:0000313" key="2">
    <source>
        <dbReference type="EMBL" id="GGF28570.1"/>
    </source>
</evidence>
<dbReference type="GO" id="GO:0003824">
    <property type="term" value="F:catalytic activity"/>
    <property type="evidence" value="ECO:0007669"/>
    <property type="project" value="InterPro"/>
</dbReference>